<protein>
    <submittedName>
        <fullName evidence="3">Uncharacterized protein</fullName>
    </submittedName>
</protein>
<dbReference type="EMBL" id="MSIF01000006">
    <property type="protein sequence ID" value="OLF10686.1"/>
    <property type="molecule type" value="Genomic_DNA"/>
</dbReference>
<keyword evidence="2" id="KW-0732">Signal</keyword>
<proteinExistence type="predicted"/>
<reference evidence="3 4" key="1">
    <citation type="submission" date="2016-12" db="EMBL/GenBank/DDBJ databases">
        <title>The draft genome sequence of Actinophytocola xinjiangensis.</title>
        <authorList>
            <person name="Wang W."/>
            <person name="Yuan L."/>
        </authorList>
    </citation>
    <scope>NUCLEOTIDE SEQUENCE [LARGE SCALE GENOMIC DNA]</scope>
    <source>
        <strain evidence="3 4">CGMCC 4.4663</strain>
    </source>
</reference>
<evidence type="ECO:0000256" key="2">
    <source>
        <dbReference type="SAM" id="SignalP"/>
    </source>
</evidence>
<keyword evidence="1" id="KW-0812">Transmembrane</keyword>
<evidence type="ECO:0000313" key="3">
    <source>
        <dbReference type="EMBL" id="OLF10686.1"/>
    </source>
</evidence>
<organism evidence="3 4">
    <name type="scientific">Actinophytocola xinjiangensis</name>
    <dbReference type="NCBI Taxonomy" id="485602"/>
    <lineage>
        <taxon>Bacteria</taxon>
        <taxon>Bacillati</taxon>
        <taxon>Actinomycetota</taxon>
        <taxon>Actinomycetes</taxon>
        <taxon>Pseudonocardiales</taxon>
        <taxon>Pseudonocardiaceae</taxon>
    </lineage>
</organism>
<dbReference type="AlphaFoldDB" id="A0A7Z1AZ82"/>
<feature type="chain" id="PRO_5038788242" evidence="2">
    <location>
        <begin position="28"/>
        <end position="488"/>
    </location>
</feature>
<gene>
    <name evidence="3" type="ORF">BLA60_16110</name>
</gene>
<comment type="caution">
    <text evidence="3">The sequence shown here is derived from an EMBL/GenBank/DDBJ whole genome shotgun (WGS) entry which is preliminary data.</text>
</comment>
<keyword evidence="4" id="KW-1185">Reference proteome</keyword>
<evidence type="ECO:0000313" key="4">
    <source>
        <dbReference type="Proteomes" id="UP000185696"/>
    </source>
</evidence>
<keyword evidence="1" id="KW-0472">Membrane</keyword>
<keyword evidence="1" id="KW-1133">Transmembrane helix</keyword>
<accession>A0A7Z1AZ82</accession>
<evidence type="ECO:0000256" key="1">
    <source>
        <dbReference type="SAM" id="Phobius"/>
    </source>
</evidence>
<feature type="transmembrane region" description="Helical" evidence="1">
    <location>
        <begin position="346"/>
        <end position="364"/>
    </location>
</feature>
<feature type="signal peptide" evidence="2">
    <location>
        <begin position="1"/>
        <end position="27"/>
    </location>
</feature>
<name>A0A7Z1AZ82_9PSEU</name>
<dbReference type="Proteomes" id="UP000185696">
    <property type="component" value="Unassembled WGS sequence"/>
</dbReference>
<sequence>MLPGVRGTLACLLAVIGLGLLAAPASAGARLGGRLDGRLDVAPIIAALDRGDRVVRAPGTVAHFDEARVRDELGPKTRLVVLPYVDYDRYRTGGEDSTENDYHEVVSRPIQTWALDRELPLLVATGLDVTMVSGGSAMDHRLPADLDELRATTSTGVITERLIVLARLSRGLPPSVAEDVDITYPAPVPADPDRAAEVVDALRDRRLYNAPGRADPVEDWVVEIAKEESGLDLRIAAFPGLEPGQPVVDHLTPLAKAYPDDVVMVLHGDWFDIAAPDQAKALAARAYAYSDADLSLLATGRPSTGLLRDTTKRLDLLLTETAWGYPQPPPQPRALPFDVQRTVATLAPWVLVGSALVLGGAAFYRQRTRLAAAAAVEERALRAESAAAMAAVGDLGATVLAAEEDGRGADPAAAERHATARLLYDQAHTAAAMVEVRRIAEEGLDLLAPPEPKPRARAKKSARAAAAKYAARVAARAVRSARRKGKRR</sequence>